<name>A0A2Z4GE97_9BACT</name>
<proteinExistence type="predicted"/>
<dbReference type="InterPro" id="IPR029441">
    <property type="entry name" value="Cass2"/>
</dbReference>
<dbReference type="PANTHER" id="PTHR36444">
    <property type="entry name" value="TRANSCRIPTIONAL REGULATOR PROTEIN YOBU-RELATED"/>
    <property type="match status" value="1"/>
</dbReference>
<gene>
    <name evidence="2" type="ORF">DJ013_16250</name>
</gene>
<dbReference type="KEGG" id="als:DJ013_16250"/>
<accession>A0A2Z4GE97</accession>
<keyword evidence="3" id="KW-1185">Reference proteome</keyword>
<reference evidence="2 3" key="1">
    <citation type="submission" date="2018-05" db="EMBL/GenBank/DDBJ databases">
        <title>Complete genome sequence of Arcticibacterium luteifluviistationis SM1504T, a cytophagaceae bacterium isolated from Arctic surface seawater.</title>
        <authorList>
            <person name="Li Y."/>
            <person name="Qin Q.-L."/>
        </authorList>
    </citation>
    <scope>NUCLEOTIDE SEQUENCE [LARGE SCALE GENOMIC DNA]</scope>
    <source>
        <strain evidence="2 3">SM1504</strain>
    </source>
</reference>
<organism evidence="2 3">
    <name type="scientific">Arcticibacterium luteifluviistationis</name>
    <dbReference type="NCBI Taxonomy" id="1784714"/>
    <lineage>
        <taxon>Bacteria</taxon>
        <taxon>Pseudomonadati</taxon>
        <taxon>Bacteroidota</taxon>
        <taxon>Cytophagia</taxon>
        <taxon>Cytophagales</taxon>
        <taxon>Leadbetterellaceae</taxon>
        <taxon>Arcticibacterium</taxon>
    </lineage>
</organism>
<dbReference type="Pfam" id="PF14526">
    <property type="entry name" value="Cass2"/>
    <property type="match status" value="1"/>
</dbReference>
<dbReference type="RefSeq" id="WP_111373007.1">
    <property type="nucleotide sequence ID" value="NZ_CP029480.1"/>
</dbReference>
<dbReference type="SMART" id="SM00871">
    <property type="entry name" value="AraC_E_bind"/>
    <property type="match status" value="1"/>
</dbReference>
<dbReference type="InterPro" id="IPR053182">
    <property type="entry name" value="YobU-like_regulator"/>
</dbReference>
<dbReference type="EMBL" id="CP029480">
    <property type="protein sequence ID" value="AWV99639.1"/>
    <property type="molecule type" value="Genomic_DNA"/>
</dbReference>
<protein>
    <submittedName>
        <fullName evidence="2">AraC family transcriptional regulator</fullName>
    </submittedName>
</protein>
<dbReference type="InterPro" id="IPR011256">
    <property type="entry name" value="Reg_factor_effector_dom_sf"/>
</dbReference>
<dbReference type="SUPFAM" id="SSF55136">
    <property type="entry name" value="Probable bacterial effector-binding domain"/>
    <property type="match status" value="1"/>
</dbReference>
<dbReference type="Proteomes" id="UP000249873">
    <property type="component" value="Chromosome"/>
</dbReference>
<dbReference type="AlphaFoldDB" id="A0A2Z4GE97"/>
<sequence length="152" mass="17088">MKKQELASKKVIGIWVRTTNHEEQALTDIQALWGRFMSEEIMSKIPNLIGSEIYSIYTEYEGDFTKPYTTVLACEVSSLDEIPEGMKGLEIGGGDYVKFVAKGNLNEGAVGNAWMEIWKSGADRRYTTDFEVYGAKSQNREDAEVDIFVAVK</sequence>
<evidence type="ECO:0000313" key="3">
    <source>
        <dbReference type="Proteomes" id="UP000249873"/>
    </source>
</evidence>
<evidence type="ECO:0000313" key="2">
    <source>
        <dbReference type="EMBL" id="AWV99639.1"/>
    </source>
</evidence>
<dbReference type="InterPro" id="IPR010499">
    <property type="entry name" value="AraC_E-bd"/>
</dbReference>
<feature type="domain" description="AraC effector-binding" evidence="1">
    <location>
        <begin position="1"/>
        <end position="152"/>
    </location>
</feature>
<dbReference type="PANTHER" id="PTHR36444:SF2">
    <property type="entry name" value="TRANSCRIPTIONAL REGULATOR PROTEIN YOBU-RELATED"/>
    <property type="match status" value="1"/>
</dbReference>
<evidence type="ECO:0000259" key="1">
    <source>
        <dbReference type="SMART" id="SM00871"/>
    </source>
</evidence>
<dbReference type="Gene3D" id="3.20.80.10">
    <property type="entry name" value="Regulatory factor, effector binding domain"/>
    <property type="match status" value="1"/>
</dbReference>
<dbReference type="OrthoDB" id="9801008at2"/>